<dbReference type="PANTHER" id="PTHR12735">
    <property type="entry name" value="BOLA-LIKE PROTEIN-RELATED"/>
    <property type="match status" value="1"/>
</dbReference>
<dbReference type="GO" id="GO:0005829">
    <property type="term" value="C:cytosol"/>
    <property type="evidence" value="ECO:0007669"/>
    <property type="project" value="TreeGrafter"/>
</dbReference>
<evidence type="ECO:0000313" key="2">
    <source>
        <dbReference type="Proteomes" id="UP000541558"/>
    </source>
</evidence>
<dbReference type="GO" id="GO:0006879">
    <property type="term" value="P:intracellular iron ion homeostasis"/>
    <property type="evidence" value="ECO:0007669"/>
    <property type="project" value="InterPro"/>
</dbReference>
<keyword evidence="2" id="KW-1185">Reference proteome</keyword>
<gene>
    <name evidence="1" type="ORF">D9611_009652</name>
</gene>
<dbReference type="InterPro" id="IPR045115">
    <property type="entry name" value="BOL2"/>
</dbReference>
<dbReference type="GO" id="GO:0051537">
    <property type="term" value="F:2 iron, 2 sulfur cluster binding"/>
    <property type="evidence" value="ECO:0007669"/>
    <property type="project" value="InterPro"/>
</dbReference>
<name>A0A8H5C6G5_9AGAR</name>
<dbReference type="Pfam" id="PF01722">
    <property type="entry name" value="BolA"/>
    <property type="match status" value="1"/>
</dbReference>
<proteinExistence type="predicted"/>
<accession>A0A8H5C6G5</accession>
<dbReference type="GO" id="GO:0005634">
    <property type="term" value="C:nucleus"/>
    <property type="evidence" value="ECO:0007669"/>
    <property type="project" value="TreeGrafter"/>
</dbReference>
<sequence length="85" mass="9409">MPIGAASLEAAIKAAIPVEHLEIKDDSDGCGDKYSVLIVSEIFAGKSTLARHRLVNELLKDYIARIHAFSQKTLTPQQYQEELLK</sequence>
<dbReference type="PANTHER" id="PTHR12735:SF27">
    <property type="entry name" value="BOLA-LIKE PROTEIN 2"/>
    <property type="match status" value="1"/>
</dbReference>
<dbReference type="InterPro" id="IPR036065">
    <property type="entry name" value="BolA-like_sf"/>
</dbReference>
<dbReference type="EMBL" id="JAACJK010000060">
    <property type="protein sequence ID" value="KAF5335823.1"/>
    <property type="molecule type" value="Genomic_DNA"/>
</dbReference>
<dbReference type="PIRSF" id="PIRSF003113">
    <property type="entry name" value="BolA"/>
    <property type="match status" value="1"/>
</dbReference>
<dbReference type="Proteomes" id="UP000541558">
    <property type="component" value="Unassembled WGS sequence"/>
</dbReference>
<dbReference type="SUPFAM" id="SSF82657">
    <property type="entry name" value="BolA-like"/>
    <property type="match status" value="1"/>
</dbReference>
<dbReference type="Gene3D" id="3.10.20.90">
    <property type="entry name" value="Phosphatidylinositol 3-kinase Catalytic Subunit, Chain A, domain 1"/>
    <property type="match status" value="1"/>
</dbReference>
<protein>
    <submittedName>
        <fullName evidence="1">Uncharacterized protein</fullName>
    </submittedName>
</protein>
<reference evidence="1 2" key="1">
    <citation type="journal article" date="2020" name="ISME J.">
        <title>Uncovering the hidden diversity of litter-decomposition mechanisms in mushroom-forming fungi.</title>
        <authorList>
            <person name="Floudas D."/>
            <person name="Bentzer J."/>
            <person name="Ahren D."/>
            <person name="Johansson T."/>
            <person name="Persson P."/>
            <person name="Tunlid A."/>
        </authorList>
    </citation>
    <scope>NUCLEOTIDE SEQUENCE [LARGE SCALE GENOMIC DNA]</scope>
    <source>
        <strain evidence="1 2">CBS 175.51</strain>
    </source>
</reference>
<organism evidence="1 2">
    <name type="scientific">Ephemerocybe angulata</name>
    <dbReference type="NCBI Taxonomy" id="980116"/>
    <lineage>
        <taxon>Eukaryota</taxon>
        <taxon>Fungi</taxon>
        <taxon>Dikarya</taxon>
        <taxon>Basidiomycota</taxon>
        <taxon>Agaricomycotina</taxon>
        <taxon>Agaricomycetes</taxon>
        <taxon>Agaricomycetidae</taxon>
        <taxon>Agaricales</taxon>
        <taxon>Agaricineae</taxon>
        <taxon>Psathyrellaceae</taxon>
        <taxon>Ephemerocybe</taxon>
    </lineage>
</organism>
<dbReference type="GO" id="GO:0051604">
    <property type="term" value="P:protein maturation"/>
    <property type="evidence" value="ECO:0007669"/>
    <property type="project" value="InterPro"/>
</dbReference>
<evidence type="ECO:0000313" key="1">
    <source>
        <dbReference type="EMBL" id="KAF5335823.1"/>
    </source>
</evidence>
<comment type="caution">
    <text evidence="1">The sequence shown here is derived from an EMBL/GenBank/DDBJ whole genome shotgun (WGS) entry which is preliminary data.</text>
</comment>
<dbReference type="InterPro" id="IPR002634">
    <property type="entry name" value="BolA"/>
</dbReference>
<dbReference type="OrthoDB" id="4983at2759"/>